<dbReference type="PROSITE" id="PS50043">
    <property type="entry name" value="HTH_LUXR_2"/>
    <property type="match status" value="1"/>
</dbReference>
<dbReference type="Proteomes" id="UP000249239">
    <property type="component" value="Unassembled WGS sequence"/>
</dbReference>
<name>A0A2W7N8T5_9BACT</name>
<dbReference type="EMBL" id="QKZK01000014">
    <property type="protein sequence ID" value="PZX16083.1"/>
    <property type="molecule type" value="Genomic_DNA"/>
</dbReference>
<dbReference type="SUPFAM" id="SSF52172">
    <property type="entry name" value="CheY-like"/>
    <property type="match status" value="1"/>
</dbReference>
<dbReference type="SMART" id="SM00448">
    <property type="entry name" value="REC"/>
    <property type="match status" value="1"/>
</dbReference>
<dbReference type="CDD" id="cd06170">
    <property type="entry name" value="LuxR_C_like"/>
    <property type="match status" value="1"/>
</dbReference>
<keyword evidence="1 3" id="KW-0597">Phosphoprotein</keyword>
<feature type="domain" description="Response regulatory" evidence="5">
    <location>
        <begin position="7"/>
        <end position="123"/>
    </location>
</feature>
<evidence type="ECO:0000313" key="6">
    <source>
        <dbReference type="EMBL" id="PZX16083.1"/>
    </source>
</evidence>
<gene>
    <name evidence="6" type="ORF">LX69_01957</name>
</gene>
<organism evidence="6 7">
    <name type="scientific">Breznakibacter xylanolyticus</name>
    <dbReference type="NCBI Taxonomy" id="990"/>
    <lineage>
        <taxon>Bacteria</taxon>
        <taxon>Pseudomonadati</taxon>
        <taxon>Bacteroidota</taxon>
        <taxon>Bacteroidia</taxon>
        <taxon>Marinilabiliales</taxon>
        <taxon>Marinilabiliaceae</taxon>
        <taxon>Breznakibacter</taxon>
    </lineage>
</organism>
<comment type="caution">
    <text evidence="6">The sequence shown here is derived from an EMBL/GenBank/DDBJ whole genome shotgun (WGS) entry which is preliminary data.</text>
</comment>
<dbReference type="InterPro" id="IPR039420">
    <property type="entry name" value="WalR-like"/>
</dbReference>
<dbReference type="OrthoDB" id="9797341at2"/>
<sequence length="214" mass="23566">MSAQKIKVTLVDDHLLFRNGFRLLLDHLPEVEVVGEASDGEGFLSLLSGRHPDLVFLDISMPGMGGLVAAQKALSMCPGLRIIMLTMYSDESYYYQLADMGVKGFLLKSCDFREVEMAIHTVMGGQTYVSQELMMAIMNTHKSGGPTLQEMVSLSDRESEILVEVCKGSSTPEIADRLCISPRTVEKHRSNILLKTGCKNTASLVGYAMKNKLI</sequence>
<dbReference type="PANTHER" id="PTHR43214">
    <property type="entry name" value="TWO-COMPONENT RESPONSE REGULATOR"/>
    <property type="match status" value="1"/>
</dbReference>
<evidence type="ECO:0000256" key="1">
    <source>
        <dbReference type="ARBA" id="ARBA00022553"/>
    </source>
</evidence>
<dbReference type="AlphaFoldDB" id="A0A2W7N8T5"/>
<keyword evidence="7" id="KW-1185">Reference proteome</keyword>
<feature type="modified residue" description="4-aspartylphosphate" evidence="3">
    <location>
        <position position="58"/>
    </location>
</feature>
<protein>
    <submittedName>
        <fullName evidence="6">DNA-binding NarL/FixJ family response regulator</fullName>
    </submittedName>
</protein>
<dbReference type="GO" id="GO:0003677">
    <property type="term" value="F:DNA binding"/>
    <property type="evidence" value="ECO:0007669"/>
    <property type="project" value="UniProtKB-KW"/>
</dbReference>
<evidence type="ECO:0000313" key="7">
    <source>
        <dbReference type="Proteomes" id="UP000249239"/>
    </source>
</evidence>
<dbReference type="SUPFAM" id="SSF46894">
    <property type="entry name" value="C-terminal effector domain of the bipartite response regulators"/>
    <property type="match status" value="1"/>
</dbReference>
<evidence type="ECO:0000259" key="4">
    <source>
        <dbReference type="PROSITE" id="PS50043"/>
    </source>
</evidence>
<dbReference type="PROSITE" id="PS00622">
    <property type="entry name" value="HTH_LUXR_1"/>
    <property type="match status" value="1"/>
</dbReference>
<dbReference type="PROSITE" id="PS50110">
    <property type="entry name" value="RESPONSE_REGULATORY"/>
    <property type="match status" value="1"/>
</dbReference>
<dbReference type="GO" id="GO:0000160">
    <property type="term" value="P:phosphorelay signal transduction system"/>
    <property type="evidence" value="ECO:0007669"/>
    <property type="project" value="InterPro"/>
</dbReference>
<evidence type="ECO:0000259" key="5">
    <source>
        <dbReference type="PROSITE" id="PS50110"/>
    </source>
</evidence>
<dbReference type="SMART" id="SM00421">
    <property type="entry name" value="HTH_LUXR"/>
    <property type="match status" value="1"/>
</dbReference>
<keyword evidence="2 6" id="KW-0238">DNA-binding</keyword>
<dbReference type="InterPro" id="IPR058245">
    <property type="entry name" value="NreC/VraR/RcsB-like_REC"/>
</dbReference>
<dbReference type="PRINTS" id="PR00038">
    <property type="entry name" value="HTHLUXR"/>
</dbReference>
<proteinExistence type="predicted"/>
<dbReference type="CDD" id="cd17535">
    <property type="entry name" value="REC_NarL-like"/>
    <property type="match status" value="1"/>
</dbReference>
<dbReference type="Pfam" id="PF00196">
    <property type="entry name" value="GerE"/>
    <property type="match status" value="1"/>
</dbReference>
<dbReference type="Gene3D" id="3.40.50.2300">
    <property type="match status" value="1"/>
</dbReference>
<dbReference type="RefSeq" id="WP_111445814.1">
    <property type="nucleotide sequence ID" value="NZ_QKZK01000014.1"/>
</dbReference>
<dbReference type="InterPro" id="IPR001789">
    <property type="entry name" value="Sig_transdc_resp-reg_receiver"/>
</dbReference>
<accession>A0A2W7N8T5</accession>
<dbReference type="Pfam" id="PF00072">
    <property type="entry name" value="Response_reg"/>
    <property type="match status" value="1"/>
</dbReference>
<feature type="domain" description="HTH luxR-type" evidence="4">
    <location>
        <begin position="147"/>
        <end position="212"/>
    </location>
</feature>
<evidence type="ECO:0000256" key="2">
    <source>
        <dbReference type="ARBA" id="ARBA00023125"/>
    </source>
</evidence>
<dbReference type="InterPro" id="IPR016032">
    <property type="entry name" value="Sig_transdc_resp-reg_C-effctor"/>
</dbReference>
<dbReference type="InterPro" id="IPR011006">
    <property type="entry name" value="CheY-like_superfamily"/>
</dbReference>
<dbReference type="GO" id="GO:0006355">
    <property type="term" value="P:regulation of DNA-templated transcription"/>
    <property type="evidence" value="ECO:0007669"/>
    <property type="project" value="InterPro"/>
</dbReference>
<reference evidence="6 7" key="1">
    <citation type="submission" date="2018-06" db="EMBL/GenBank/DDBJ databases">
        <title>Genomic Encyclopedia of Archaeal and Bacterial Type Strains, Phase II (KMG-II): from individual species to whole genera.</title>
        <authorList>
            <person name="Goeker M."/>
        </authorList>
    </citation>
    <scope>NUCLEOTIDE SEQUENCE [LARGE SCALE GENOMIC DNA]</scope>
    <source>
        <strain evidence="6 7">DSM 6779</strain>
    </source>
</reference>
<dbReference type="PANTHER" id="PTHR43214:SF43">
    <property type="entry name" value="TWO-COMPONENT RESPONSE REGULATOR"/>
    <property type="match status" value="1"/>
</dbReference>
<evidence type="ECO:0000256" key="3">
    <source>
        <dbReference type="PROSITE-ProRule" id="PRU00169"/>
    </source>
</evidence>
<dbReference type="InterPro" id="IPR000792">
    <property type="entry name" value="Tscrpt_reg_LuxR_C"/>
</dbReference>